<evidence type="ECO:0000313" key="1">
    <source>
        <dbReference type="EMBL" id="KAF4730657.1"/>
    </source>
</evidence>
<dbReference type="EMBL" id="JABANM010015690">
    <property type="protein sequence ID" value="KAF4730657.1"/>
    <property type="molecule type" value="Genomic_DNA"/>
</dbReference>
<dbReference type="AlphaFoldDB" id="A0A7J6SCW2"/>
<organism evidence="1 2">
    <name type="scientific">Perkinsus olseni</name>
    <name type="common">Perkinsus atlanticus</name>
    <dbReference type="NCBI Taxonomy" id="32597"/>
    <lineage>
        <taxon>Eukaryota</taxon>
        <taxon>Sar</taxon>
        <taxon>Alveolata</taxon>
        <taxon>Perkinsozoa</taxon>
        <taxon>Perkinsea</taxon>
        <taxon>Perkinsida</taxon>
        <taxon>Perkinsidae</taxon>
        <taxon>Perkinsus</taxon>
    </lineage>
</organism>
<comment type="caution">
    <text evidence="1">The sequence shown here is derived from an EMBL/GenBank/DDBJ whole genome shotgun (WGS) entry which is preliminary data.</text>
</comment>
<sequence length="349" mass="39117">MIDQPVGDNYTRMVTQGKIRVDPVTRGVRPAGKSIAVFDDSAECDLQPDIYFPAPPTPAEQRKYRRDYEPGKMNVHWGMAGLERETDPRTIAHGIKSLKGENAERTMKAQERVGVDAYMDECAEQVYASTTREPLGKSYVRGHELPEETKAASFEGFGFKPPYSDYTAKESIFPVDVAREDSPEVRDRYRFTHKNYQCGELINRDYTWPEETASPYFRFGKMEKIQLAAGEGARQALTWNAVDEKTRIVGLRAEAAREVVNEPLGEAKNLMQGSLPVPEGFVFGVKSGDARADSTDNVTAADCIHYNASSEREILPDADLGKCMKRGKRNVTDESRQFGCPSIRNDIPK</sequence>
<gene>
    <name evidence="1" type="ORF">FOZ62_029679</name>
</gene>
<protein>
    <submittedName>
        <fullName evidence="1">Uncharacterized protein</fullName>
    </submittedName>
</protein>
<reference evidence="1 2" key="1">
    <citation type="submission" date="2020-04" db="EMBL/GenBank/DDBJ databases">
        <title>Perkinsus olseni comparative genomics.</title>
        <authorList>
            <person name="Bogema D.R."/>
        </authorList>
    </citation>
    <scope>NUCLEOTIDE SEQUENCE [LARGE SCALE GENOMIC DNA]</scope>
    <source>
        <strain evidence="1">ATCC PRA-205</strain>
    </source>
</reference>
<name>A0A7J6SCW2_PEROL</name>
<evidence type="ECO:0000313" key="2">
    <source>
        <dbReference type="Proteomes" id="UP000574390"/>
    </source>
</evidence>
<dbReference type="Proteomes" id="UP000574390">
    <property type="component" value="Unassembled WGS sequence"/>
</dbReference>
<accession>A0A7J6SCW2</accession>
<proteinExistence type="predicted"/>